<dbReference type="NCBIfam" id="TIGR02423">
    <property type="entry name" value="protocat_alph"/>
    <property type="match status" value="1"/>
</dbReference>
<dbReference type="Proteomes" id="UP000464577">
    <property type="component" value="Chromosome"/>
</dbReference>
<dbReference type="PANTHER" id="PTHR33711">
    <property type="entry name" value="DIOXYGENASE, PUTATIVE (AFU_ORTHOLOGUE AFUA_2G02910)-RELATED"/>
    <property type="match status" value="1"/>
</dbReference>
<dbReference type="EC" id="1.13.11.3" evidence="5"/>
<dbReference type="InterPro" id="IPR000627">
    <property type="entry name" value="Intradiol_dOase_C"/>
</dbReference>
<dbReference type="GO" id="GO:0018578">
    <property type="term" value="F:protocatechuate 3,4-dioxygenase activity"/>
    <property type="evidence" value="ECO:0007669"/>
    <property type="project" value="UniProtKB-EC"/>
</dbReference>
<organism evidence="5 6">
    <name type="scientific">Spirosoma endbachense</name>
    <dbReference type="NCBI Taxonomy" id="2666025"/>
    <lineage>
        <taxon>Bacteria</taxon>
        <taxon>Pseudomonadati</taxon>
        <taxon>Bacteroidota</taxon>
        <taxon>Cytophagia</taxon>
        <taxon>Cytophagales</taxon>
        <taxon>Cytophagaceae</taxon>
        <taxon>Spirosoma</taxon>
    </lineage>
</organism>
<dbReference type="AlphaFoldDB" id="A0A6P1W7A1"/>
<accession>A0A6P1W7A1</accession>
<dbReference type="InterPro" id="IPR012786">
    <property type="entry name" value="Protocat_dOase_a"/>
</dbReference>
<keyword evidence="2 5" id="KW-0223">Dioxygenase</keyword>
<dbReference type="PANTHER" id="PTHR33711:SF9">
    <property type="entry name" value="PROTOCATECHUATE 3,4-DIOXYGENASE ALPHA CHAIN"/>
    <property type="match status" value="1"/>
</dbReference>
<dbReference type="PROSITE" id="PS00083">
    <property type="entry name" value="INTRADIOL_DIOXYGENAS"/>
    <property type="match status" value="1"/>
</dbReference>
<dbReference type="GO" id="GO:0008199">
    <property type="term" value="F:ferric iron binding"/>
    <property type="evidence" value="ECO:0007669"/>
    <property type="project" value="InterPro"/>
</dbReference>
<evidence type="ECO:0000313" key="5">
    <source>
        <dbReference type="EMBL" id="QHW00449.1"/>
    </source>
</evidence>
<keyword evidence="6" id="KW-1185">Reference proteome</keyword>
<proteinExistence type="inferred from homology"/>
<evidence type="ECO:0000256" key="1">
    <source>
        <dbReference type="ARBA" id="ARBA00007825"/>
    </source>
</evidence>
<sequence>MNTLPITPSQTVGPFFAYGLTARQYGYDYTSLMDGMLIEPRENRGKIIYITGCIIDGNGTSVSDAIVELWQADAQGQYATEPIAYPPNHATFTGFGRFGTGTTANHEFLFTTLKPGFTAEDSAPHINVILFMRGSLRTLYTRLYFSDEPEANSRDTFLNSIDPDRRSTLLAIKRTDGHYQFDIRLQGPSETVFFDL</sequence>
<dbReference type="EMBL" id="CP045997">
    <property type="protein sequence ID" value="QHW00449.1"/>
    <property type="molecule type" value="Genomic_DNA"/>
</dbReference>
<dbReference type="Gene3D" id="2.60.130.10">
    <property type="entry name" value="Aromatic compound dioxygenase"/>
    <property type="match status" value="1"/>
</dbReference>
<feature type="domain" description="Intradiol ring-cleavage dioxygenases" evidence="4">
    <location>
        <begin position="50"/>
        <end position="78"/>
    </location>
</feature>
<comment type="similarity">
    <text evidence="1">Belongs to the intradiol ring-cleavage dioxygenase family.</text>
</comment>
<dbReference type="SUPFAM" id="SSF49482">
    <property type="entry name" value="Aromatic compound dioxygenase"/>
    <property type="match status" value="1"/>
</dbReference>
<dbReference type="Pfam" id="PF00775">
    <property type="entry name" value="Dioxygenase_C"/>
    <property type="match status" value="1"/>
</dbReference>
<gene>
    <name evidence="5" type="primary">pcaG</name>
    <name evidence="5" type="ORF">GJR95_37905</name>
</gene>
<evidence type="ECO:0000256" key="3">
    <source>
        <dbReference type="ARBA" id="ARBA00023002"/>
    </source>
</evidence>
<reference evidence="5 6" key="1">
    <citation type="submission" date="2019-11" db="EMBL/GenBank/DDBJ databases">
        <title>Spirosoma endbachense sp. nov., isolated from a natural salt meadow.</title>
        <authorList>
            <person name="Rojas J."/>
            <person name="Ambika Manirajan B."/>
            <person name="Ratering S."/>
            <person name="Suarez C."/>
            <person name="Geissler-Plaum R."/>
            <person name="Schnell S."/>
        </authorList>
    </citation>
    <scope>NUCLEOTIDE SEQUENCE [LARGE SCALE GENOMIC DNA]</scope>
    <source>
        <strain evidence="5 6">I-24</strain>
    </source>
</reference>
<dbReference type="KEGG" id="senf:GJR95_37905"/>
<keyword evidence="3 5" id="KW-0560">Oxidoreductase</keyword>
<protein>
    <submittedName>
        <fullName evidence="5">Protocatechuate 3,4-dioxygenase subunit alpha</fullName>
        <ecNumber evidence="5">1.13.11.3</ecNumber>
    </submittedName>
</protein>
<evidence type="ECO:0000259" key="4">
    <source>
        <dbReference type="PROSITE" id="PS00083"/>
    </source>
</evidence>
<dbReference type="RefSeq" id="WP_162390840.1">
    <property type="nucleotide sequence ID" value="NZ_CP045997.1"/>
</dbReference>
<evidence type="ECO:0000313" key="6">
    <source>
        <dbReference type="Proteomes" id="UP000464577"/>
    </source>
</evidence>
<dbReference type="InterPro" id="IPR050770">
    <property type="entry name" value="Intradiol_RC_Dioxygenase"/>
</dbReference>
<evidence type="ECO:0000256" key="2">
    <source>
        <dbReference type="ARBA" id="ARBA00022964"/>
    </source>
</evidence>
<name>A0A6P1W7A1_9BACT</name>
<dbReference type="InterPro" id="IPR015889">
    <property type="entry name" value="Intradiol_dOase_core"/>
</dbReference>